<feature type="transmembrane region" description="Helical" evidence="1">
    <location>
        <begin position="133"/>
        <end position="153"/>
    </location>
</feature>
<dbReference type="EC" id="3.4.-.-" evidence="4"/>
<evidence type="ECO:0000313" key="3">
    <source>
        <dbReference type="EMBL" id="WXA03684.1"/>
    </source>
</evidence>
<evidence type="ECO:0000256" key="1">
    <source>
        <dbReference type="SAM" id="Phobius"/>
    </source>
</evidence>
<protein>
    <submittedName>
        <fullName evidence="4">CPBP family intramembrane glutamic endopeptidase</fullName>
        <ecNumber evidence="4">3.4.-.-</ecNumber>
    </submittedName>
</protein>
<feature type="domain" description="CAAX prenyl protease 2/Lysostaphin resistance protein A-like" evidence="2">
    <location>
        <begin position="73"/>
        <end position="173"/>
    </location>
</feature>
<keyword evidence="1" id="KW-0812">Transmembrane</keyword>
<keyword evidence="4" id="KW-0378">Hydrolase</keyword>
<accession>A0AAU6P9U9</accession>
<dbReference type="Proteomes" id="UP001368318">
    <property type="component" value="Chromosome"/>
</dbReference>
<evidence type="ECO:0000313" key="5">
    <source>
        <dbReference type="Proteomes" id="UP001368318"/>
    </source>
</evidence>
<keyword evidence="1" id="KW-1133">Transmembrane helix</keyword>
<dbReference type="Pfam" id="PF02517">
    <property type="entry name" value="Rce1-like"/>
    <property type="match status" value="1"/>
</dbReference>
<dbReference type="AlphaFoldDB" id="A0AAU6P9U9"/>
<proteinExistence type="predicted"/>
<sequence length="237" mass="27325">MLGLLMIIVISWALLRFIEKKNIDVLGIIPYPNRLFQFFIGLVFMMFLCLLMVVAETYILNVEWKQKETVDFSLIFQSFIYHLRSALTEDLVFRGAILYVLIQRIGSKKAILLSALCFGVYHVFSYGMMGEGIIPIVYVILVTGFTGYVWAYTFHKTKSIMLGLGFHLGYNFLMTFFYKTYPYGEIIFIEVSKTSLQDWNWVFFNLSKGLLPSIVTLAFVNQLKKSAVIIKSNSSQL</sequence>
<dbReference type="KEGG" id="mcaa:R3L15_03255"/>
<dbReference type="EMBL" id="CP136925">
    <property type="protein sequence ID" value="WXA13894.1"/>
    <property type="molecule type" value="Genomic_DNA"/>
</dbReference>
<dbReference type="PANTHER" id="PTHR39430">
    <property type="entry name" value="MEMBRANE-ASSOCIATED PROTEASE-RELATED"/>
    <property type="match status" value="1"/>
</dbReference>
<feature type="transmembrane region" description="Helical" evidence="1">
    <location>
        <begin position="160"/>
        <end position="181"/>
    </location>
</feature>
<organism evidence="4">
    <name type="scientific">Mangrovimonas cancribranchiae</name>
    <dbReference type="NCBI Taxonomy" id="3080055"/>
    <lineage>
        <taxon>Bacteria</taxon>
        <taxon>Pseudomonadati</taxon>
        <taxon>Bacteroidota</taxon>
        <taxon>Flavobacteriia</taxon>
        <taxon>Flavobacteriales</taxon>
        <taxon>Flavobacteriaceae</taxon>
        <taxon>Mangrovimonas</taxon>
    </lineage>
</organism>
<dbReference type="InterPro" id="IPR003675">
    <property type="entry name" value="Rce1/LyrA-like_dom"/>
</dbReference>
<dbReference type="EMBL" id="CP136924">
    <property type="protein sequence ID" value="WXA03684.1"/>
    <property type="molecule type" value="Genomic_DNA"/>
</dbReference>
<dbReference type="RefSeq" id="WP_338733199.1">
    <property type="nucleotide sequence ID" value="NZ_CP136924.1"/>
</dbReference>
<keyword evidence="5" id="KW-1185">Reference proteome</keyword>
<feature type="transmembrane region" description="Helical" evidence="1">
    <location>
        <begin position="110"/>
        <end position="127"/>
    </location>
</feature>
<name>A0AAU6P9U9_9FLAO</name>
<keyword evidence="1" id="KW-0472">Membrane</keyword>
<reference evidence="4 5" key="1">
    <citation type="submission" date="2023-10" db="EMBL/GenBank/DDBJ databases">
        <title>Culture-based analysis of two novel bacteria associated with mangrove crab gills.</title>
        <authorList>
            <person name="Yang X."/>
            <person name="Garuglieri E."/>
            <person name="Van Goethem M.W."/>
            <person name="Fusi M."/>
            <person name="Marasco R."/>
            <person name="Daffonchio D.G."/>
        </authorList>
    </citation>
    <scope>NUCLEOTIDE SEQUENCE</scope>
    <source>
        <strain evidence="4">UG2-1</strain>
        <strain evidence="3">UG2-2</strain>
        <strain evidence="5">UG2_2</strain>
    </source>
</reference>
<feature type="transmembrane region" description="Helical" evidence="1">
    <location>
        <begin position="36"/>
        <end position="59"/>
    </location>
</feature>
<evidence type="ECO:0000259" key="2">
    <source>
        <dbReference type="Pfam" id="PF02517"/>
    </source>
</evidence>
<feature type="transmembrane region" description="Helical" evidence="1">
    <location>
        <begin position="201"/>
        <end position="220"/>
    </location>
</feature>
<dbReference type="PANTHER" id="PTHR39430:SF1">
    <property type="entry name" value="PROTEASE"/>
    <property type="match status" value="1"/>
</dbReference>
<gene>
    <name evidence="4" type="ORF">R3L15_03255</name>
    <name evidence="3" type="ORF">R3L16_04140</name>
</gene>
<dbReference type="GO" id="GO:0080120">
    <property type="term" value="P:CAAX-box protein maturation"/>
    <property type="evidence" value="ECO:0007669"/>
    <property type="project" value="UniProtKB-ARBA"/>
</dbReference>
<evidence type="ECO:0000313" key="4">
    <source>
        <dbReference type="EMBL" id="WXA13894.1"/>
    </source>
</evidence>
<dbReference type="GO" id="GO:0004175">
    <property type="term" value="F:endopeptidase activity"/>
    <property type="evidence" value="ECO:0007669"/>
    <property type="project" value="UniProtKB-ARBA"/>
</dbReference>